<name>A0A101XRZ7_9BACL</name>
<organism evidence="1 2">
    <name type="scientific">Ferroacidibacillus organovorans</name>
    <dbReference type="NCBI Taxonomy" id="1765683"/>
    <lineage>
        <taxon>Bacteria</taxon>
        <taxon>Bacillati</taxon>
        <taxon>Bacillota</taxon>
        <taxon>Bacilli</taxon>
        <taxon>Bacillales</taxon>
        <taxon>Alicyclobacillaceae</taxon>
        <taxon>Ferroacidibacillus</taxon>
    </lineage>
</organism>
<accession>A0A101XRZ7</accession>
<protein>
    <submittedName>
        <fullName evidence="1">Uncharacterized protein</fullName>
    </submittedName>
</protein>
<proteinExistence type="predicted"/>
<dbReference type="Proteomes" id="UP000053557">
    <property type="component" value="Unassembled WGS sequence"/>
</dbReference>
<evidence type="ECO:0000313" key="1">
    <source>
        <dbReference type="EMBL" id="KUO96477.1"/>
    </source>
</evidence>
<dbReference type="EMBL" id="LPVJ01000018">
    <property type="protein sequence ID" value="KUO96477.1"/>
    <property type="molecule type" value="Genomic_DNA"/>
</dbReference>
<evidence type="ECO:0000313" key="2">
    <source>
        <dbReference type="Proteomes" id="UP000053557"/>
    </source>
</evidence>
<gene>
    <name evidence="1" type="ORF">ATW55_01165</name>
</gene>
<keyword evidence="2" id="KW-1185">Reference proteome</keyword>
<dbReference type="AlphaFoldDB" id="A0A101XRZ7"/>
<comment type="caution">
    <text evidence="1">The sequence shown here is derived from an EMBL/GenBank/DDBJ whole genome shotgun (WGS) entry which is preliminary data.</text>
</comment>
<sequence>MQKGDLPSSNRGFQTFSLHLKWHNLRNPFSFDHTQINRPRRRLVDLVQRPGQGLIIQYIGGYSQTKEQLNVLILVEIFDLIDRIMPAQDIDRQRLDPCVWEESATSESHLSKRLIVSLKSISRAIRLSNTVGPECKDSILVIHLNFSSVASAIGKCFVKVSKNSCKDEV</sequence>
<reference evidence="1 2" key="1">
    <citation type="submission" date="2015-12" db="EMBL/GenBank/DDBJ databases">
        <title>Draft genome sequence of Acidibacillus ferrooxidans ITV001, isolated from a chalcopyrite acid mine drainage site in Brazil.</title>
        <authorList>
            <person name="Dall'Agnol H."/>
            <person name="Nancucheo I."/>
            <person name="Johnson B."/>
            <person name="Oliveira R."/>
            <person name="Leite L."/>
            <person name="Pylro V."/>
            <person name="Nunes G.L."/>
            <person name="Tzotzos G."/>
            <person name="Fernandes G.R."/>
            <person name="Dutra J."/>
            <person name="Orellana S.C."/>
            <person name="Oliveira G."/>
        </authorList>
    </citation>
    <scope>NUCLEOTIDE SEQUENCE [LARGE SCALE GENOMIC DNA]</scope>
    <source>
        <strain evidence="2">ITV01</strain>
    </source>
</reference>